<evidence type="ECO:0000313" key="1">
    <source>
        <dbReference type="EMBL" id="KAL0571043.1"/>
    </source>
</evidence>
<proteinExistence type="predicted"/>
<comment type="caution">
    <text evidence="1">The sequence shown here is derived from an EMBL/GenBank/DDBJ whole genome shotgun (WGS) entry which is preliminary data.</text>
</comment>
<accession>A0ABR3F715</accession>
<organism evidence="1 2">
    <name type="scientific">Marasmius crinis-equi</name>
    <dbReference type="NCBI Taxonomy" id="585013"/>
    <lineage>
        <taxon>Eukaryota</taxon>
        <taxon>Fungi</taxon>
        <taxon>Dikarya</taxon>
        <taxon>Basidiomycota</taxon>
        <taxon>Agaricomycotina</taxon>
        <taxon>Agaricomycetes</taxon>
        <taxon>Agaricomycetidae</taxon>
        <taxon>Agaricales</taxon>
        <taxon>Marasmiineae</taxon>
        <taxon>Marasmiaceae</taxon>
        <taxon>Marasmius</taxon>
    </lineage>
</organism>
<name>A0ABR3F715_9AGAR</name>
<dbReference type="EMBL" id="JBAHYK010000832">
    <property type="protein sequence ID" value="KAL0571043.1"/>
    <property type="molecule type" value="Genomic_DNA"/>
</dbReference>
<evidence type="ECO:0000313" key="2">
    <source>
        <dbReference type="Proteomes" id="UP001465976"/>
    </source>
</evidence>
<dbReference type="Proteomes" id="UP001465976">
    <property type="component" value="Unassembled WGS sequence"/>
</dbReference>
<keyword evidence="2" id="KW-1185">Reference proteome</keyword>
<reference evidence="1 2" key="1">
    <citation type="submission" date="2024-02" db="EMBL/GenBank/DDBJ databases">
        <title>A draft genome for the cacao thread blight pathogen Marasmius crinis-equi.</title>
        <authorList>
            <person name="Cohen S.P."/>
            <person name="Baruah I.K."/>
            <person name="Amoako-Attah I."/>
            <person name="Bukari Y."/>
            <person name="Meinhardt L.W."/>
            <person name="Bailey B.A."/>
        </authorList>
    </citation>
    <scope>NUCLEOTIDE SEQUENCE [LARGE SCALE GENOMIC DNA]</scope>
    <source>
        <strain evidence="1 2">GH-76</strain>
    </source>
</reference>
<gene>
    <name evidence="1" type="ORF">V5O48_010911</name>
</gene>
<sequence length="170" mass="19062">MSDSDNDSVALNISDNERPTPIVVPTTNVTIFDLRQALEKAHQQAFHLHEKNRTLWLHTADLTARLIAAKSKKHRKNKTQDAALNHHAIMKLRKSYAVGVSPWVPNNAFLSPLPPDAPAANSKMRVKSKDGYRSGMVIELHDHIKDPGLCHQAQSYPPFRTVVSSFSFCF</sequence>
<protein>
    <submittedName>
        <fullName evidence="1">Uncharacterized protein</fullName>
    </submittedName>
</protein>